<dbReference type="EMBL" id="FPHN01000198">
    <property type="protein sequence ID" value="SFV65994.1"/>
    <property type="molecule type" value="Genomic_DNA"/>
</dbReference>
<organism evidence="1">
    <name type="scientific">hydrothermal vent metagenome</name>
    <dbReference type="NCBI Taxonomy" id="652676"/>
    <lineage>
        <taxon>unclassified sequences</taxon>
        <taxon>metagenomes</taxon>
        <taxon>ecological metagenomes</taxon>
    </lineage>
</organism>
<name>A0A1W1CJN8_9ZZZZ</name>
<proteinExistence type="predicted"/>
<evidence type="ECO:0000313" key="1">
    <source>
        <dbReference type="EMBL" id="SFV65994.1"/>
    </source>
</evidence>
<protein>
    <submittedName>
        <fullName evidence="1">Uncharacterized protein</fullName>
    </submittedName>
</protein>
<sequence>MCTLGLSGCANKVASYAISTENLMTLKGISKGNKSINLGEFTDSNKNESKVMCRLATPIGTPNGETFISYIKKALEKELLVADMYNKKSETKISINLDDLYGSTLLGNAYWKFKVTVNSSNGKSFKVESKYDYDSSYLASSACSEMQRSFVPAVQQLIGKIIGHDEFENLIQ</sequence>
<accession>A0A1W1CJN8</accession>
<dbReference type="AlphaFoldDB" id="A0A1W1CJN8"/>
<reference evidence="1" key="1">
    <citation type="submission" date="2016-10" db="EMBL/GenBank/DDBJ databases">
        <authorList>
            <person name="de Groot N.N."/>
        </authorList>
    </citation>
    <scope>NUCLEOTIDE SEQUENCE</scope>
</reference>
<gene>
    <name evidence="1" type="ORF">MNB_SV-14-65</name>
</gene>